<dbReference type="InterPro" id="IPR058533">
    <property type="entry name" value="Cation_efflux_TM"/>
</dbReference>
<dbReference type="PANTHER" id="PTHR11562">
    <property type="entry name" value="CATION EFFLUX PROTEIN/ ZINC TRANSPORTER"/>
    <property type="match status" value="1"/>
</dbReference>
<feature type="transmembrane region" description="Helical" evidence="10">
    <location>
        <begin position="80"/>
        <end position="100"/>
    </location>
</feature>
<dbReference type="RefSeq" id="WP_084324118.1">
    <property type="nucleotide sequence ID" value="NZ_ARYM01000002.1"/>
</dbReference>
<feature type="compositionally biased region" description="Basic and acidic residues" evidence="9">
    <location>
        <begin position="16"/>
        <end position="29"/>
    </location>
</feature>
<gene>
    <name evidence="13" type="ORF">HPO_02377</name>
</gene>
<keyword evidence="7" id="KW-0406">Ion transport</keyword>
<comment type="subcellular location">
    <subcellularLocation>
        <location evidence="1">Membrane</location>
        <topology evidence="1">Multi-pass membrane protein</topology>
    </subcellularLocation>
</comment>
<feature type="region of interest" description="Disordered" evidence="9">
    <location>
        <begin position="1"/>
        <end position="73"/>
    </location>
</feature>
<dbReference type="AlphaFoldDB" id="A0A062VIA4"/>
<comment type="caution">
    <text evidence="13">The sequence shown here is derived from an EMBL/GenBank/DDBJ whole genome shotgun (WGS) entry which is preliminary data.</text>
</comment>
<name>A0A062VIA4_9PROT</name>
<feature type="domain" description="Cation efflux protein transmembrane" evidence="11">
    <location>
        <begin position="81"/>
        <end position="271"/>
    </location>
</feature>
<keyword evidence="4 10" id="KW-0812">Transmembrane</keyword>
<dbReference type="SUPFAM" id="SSF161111">
    <property type="entry name" value="Cation efflux protein transmembrane domain-like"/>
    <property type="match status" value="1"/>
</dbReference>
<feature type="transmembrane region" description="Helical" evidence="10">
    <location>
        <begin position="178"/>
        <end position="201"/>
    </location>
</feature>
<feature type="compositionally biased region" description="Basic and acidic residues" evidence="9">
    <location>
        <begin position="47"/>
        <end position="73"/>
    </location>
</feature>
<evidence type="ECO:0000256" key="2">
    <source>
        <dbReference type="ARBA" id="ARBA00008873"/>
    </source>
</evidence>
<dbReference type="eggNOG" id="COG1230">
    <property type="taxonomic scope" value="Bacteria"/>
</dbReference>
<dbReference type="OrthoDB" id="9809646at2"/>
<dbReference type="NCBIfam" id="TIGR01297">
    <property type="entry name" value="CDF"/>
    <property type="match status" value="1"/>
</dbReference>
<keyword evidence="5" id="KW-0862">Zinc</keyword>
<reference evidence="13 14" key="1">
    <citation type="journal article" date="2014" name="Antonie Van Leeuwenhoek">
        <title>Hyphomonas beringensis sp. nov. and Hyphomonas chukchiensis sp. nov., isolated from surface seawater of the Bering Sea and Chukchi Sea.</title>
        <authorList>
            <person name="Li C."/>
            <person name="Lai Q."/>
            <person name="Li G."/>
            <person name="Dong C."/>
            <person name="Wang J."/>
            <person name="Liao Y."/>
            <person name="Shao Z."/>
        </authorList>
    </citation>
    <scope>NUCLEOTIDE SEQUENCE [LARGE SCALE GENOMIC DNA]</scope>
    <source>
        <strain evidence="13 14">PS728</strain>
    </source>
</reference>
<evidence type="ECO:0000256" key="6">
    <source>
        <dbReference type="ARBA" id="ARBA00022989"/>
    </source>
</evidence>
<dbReference type="STRING" id="1280954.HPO_02377"/>
<evidence type="ECO:0000259" key="11">
    <source>
        <dbReference type="Pfam" id="PF01545"/>
    </source>
</evidence>
<keyword evidence="5" id="KW-0864">Zinc transport</keyword>
<feature type="domain" description="Cation efflux protein cytoplasmic" evidence="12">
    <location>
        <begin position="276"/>
        <end position="348"/>
    </location>
</feature>
<evidence type="ECO:0000256" key="3">
    <source>
        <dbReference type="ARBA" id="ARBA00022448"/>
    </source>
</evidence>
<keyword evidence="14" id="KW-1185">Reference proteome</keyword>
<comment type="similarity">
    <text evidence="2">Belongs to the cation diffusion facilitator (CDF) transporter (TC 2.A.4) family. SLC30A subfamily.</text>
</comment>
<evidence type="ECO:0000256" key="5">
    <source>
        <dbReference type="ARBA" id="ARBA00022906"/>
    </source>
</evidence>
<dbReference type="PANTHER" id="PTHR11562:SF17">
    <property type="entry name" value="RE54080P-RELATED"/>
    <property type="match status" value="1"/>
</dbReference>
<evidence type="ECO:0000256" key="4">
    <source>
        <dbReference type="ARBA" id="ARBA00022692"/>
    </source>
</evidence>
<dbReference type="Gene3D" id="1.20.1510.10">
    <property type="entry name" value="Cation efflux protein transmembrane domain"/>
    <property type="match status" value="1"/>
</dbReference>
<dbReference type="InterPro" id="IPR027470">
    <property type="entry name" value="Cation_efflux_CTD"/>
</dbReference>
<evidence type="ECO:0000259" key="12">
    <source>
        <dbReference type="Pfam" id="PF16916"/>
    </source>
</evidence>
<feature type="transmembrane region" description="Helical" evidence="10">
    <location>
        <begin position="246"/>
        <end position="263"/>
    </location>
</feature>
<protein>
    <submittedName>
        <fullName evidence="13">Cation diffusion facilitator family transporter</fullName>
    </submittedName>
</protein>
<sequence length="353" mass="36833">MTKPHANPPGHGSPAVKDHDPGHDHDHAHGHGHSSATGLDCPADPGAHAHDHGHGHDHSHAGHSHDHHADMTSADSRRRVAIAAVLTAAFMFAEVAGGLISGSLALLADAAHMFTDAGSLLLAWIGYKLAERPADPARSYGFARMKILAAFTNGVLLILLGLWIIWEAVHRLLAPVEVMGGLMMIVAAGGLLVNIAAFAVLHGGDRQDLNLRGALWHVAGDLLGSVAAIAAAGIILWTGWTPADPILSALVAVLVIVAGVRIMRQSGHILLEGTPPGLSVSEIVHDLSGNVPGVSRVAHVHAWSLTESRPLVTLEVTAAPGANPESLRRDVKARLASRFKVSHATVEVVSAPE</sequence>
<keyword evidence="8 10" id="KW-0472">Membrane</keyword>
<dbReference type="GO" id="GO:0005385">
    <property type="term" value="F:zinc ion transmembrane transporter activity"/>
    <property type="evidence" value="ECO:0007669"/>
    <property type="project" value="TreeGrafter"/>
</dbReference>
<evidence type="ECO:0000256" key="1">
    <source>
        <dbReference type="ARBA" id="ARBA00004141"/>
    </source>
</evidence>
<keyword evidence="3" id="KW-0813">Transport</keyword>
<dbReference type="EMBL" id="ARYM01000002">
    <property type="protein sequence ID" value="KDA00223.1"/>
    <property type="molecule type" value="Genomic_DNA"/>
</dbReference>
<accession>A0A062VIA4</accession>
<evidence type="ECO:0000313" key="14">
    <source>
        <dbReference type="Proteomes" id="UP000027100"/>
    </source>
</evidence>
<evidence type="ECO:0000313" key="13">
    <source>
        <dbReference type="EMBL" id="KDA00223.1"/>
    </source>
</evidence>
<dbReference type="InterPro" id="IPR050681">
    <property type="entry name" value="CDF/SLC30A"/>
</dbReference>
<feature type="transmembrane region" description="Helical" evidence="10">
    <location>
        <begin position="147"/>
        <end position="166"/>
    </location>
</feature>
<dbReference type="InterPro" id="IPR002524">
    <property type="entry name" value="Cation_efflux"/>
</dbReference>
<feature type="transmembrane region" description="Helical" evidence="10">
    <location>
        <begin position="222"/>
        <end position="240"/>
    </location>
</feature>
<evidence type="ECO:0000256" key="10">
    <source>
        <dbReference type="SAM" id="Phobius"/>
    </source>
</evidence>
<evidence type="ECO:0000256" key="8">
    <source>
        <dbReference type="ARBA" id="ARBA00023136"/>
    </source>
</evidence>
<dbReference type="Pfam" id="PF01545">
    <property type="entry name" value="Cation_efflux"/>
    <property type="match status" value="1"/>
</dbReference>
<keyword evidence="6 10" id="KW-1133">Transmembrane helix</keyword>
<proteinExistence type="inferred from homology"/>
<dbReference type="GO" id="GO:0005886">
    <property type="term" value="C:plasma membrane"/>
    <property type="evidence" value="ECO:0007669"/>
    <property type="project" value="TreeGrafter"/>
</dbReference>
<evidence type="ECO:0000256" key="9">
    <source>
        <dbReference type="SAM" id="MobiDB-lite"/>
    </source>
</evidence>
<dbReference type="InterPro" id="IPR027469">
    <property type="entry name" value="Cation_efflux_TMD_sf"/>
</dbReference>
<evidence type="ECO:0000256" key="7">
    <source>
        <dbReference type="ARBA" id="ARBA00023065"/>
    </source>
</evidence>
<feature type="transmembrane region" description="Helical" evidence="10">
    <location>
        <begin position="106"/>
        <end position="127"/>
    </location>
</feature>
<dbReference type="PATRIC" id="fig|1280954.3.peg.487"/>
<organism evidence="13 14">
    <name type="scientific">Hyphomonas polymorpha PS728</name>
    <dbReference type="NCBI Taxonomy" id="1280954"/>
    <lineage>
        <taxon>Bacteria</taxon>
        <taxon>Pseudomonadati</taxon>
        <taxon>Pseudomonadota</taxon>
        <taxon>Alphaproteobacteria</taxon>
        <taxon>Hyphomonadales</taxon>
        <taxon>Hyphomonadaceae</taxon>
        <taxon>Hyphomonas</taxon>
    </lineage>
</organism>
<dbReference type="Pfam" id="PF16916">
    <property type="entry name" value="ZT_dimer"/>
    <property type="match status" value="1"/>
</dbReference>
<dbReference type="Proteomes" id="UP000027100">
    <property type="component" value="Unassembled WGS sequence"/>
</dbReference>